<dbReference type="InterPro" id="IPR036772">
    <property type="entry name" value="SRCR-like_dom_sf"/>
</dbReference>
<organism evidence="6 7">
    <name type="scientific">Meganyctiphanes norvegica</name>
    <name type="common">Northern krill</name>
    <name type="synonym">Thysanopoda norvegica</name>
    <dbReference type="NCBI Taxonomy" id="48144"/>
    <lineage>
        <taxon>Eukaryota</taxon>
        <taxon>Metazoa</taxon>
        <taxon>Ecdysozoa</taxon>
        <taxon>Arthropoda</taxon>
        <taxon>Crustacea</taxon>
        <taxon>Multicrustacea</taxon>
        <taxon>Malacostraca</taxon>
        <taxon>Eumalacostraca</taxon>
        <taxon>Eucarida</taxon>
        <taxon>Euphausiacea</taxon>
        <taxon>Euphausiidae</taxon>
        <taxon>Meganyctiphanes</taxon>
    </lineage>
</organism>
<feature type="domain" description="SRCR" evidence="5">
    <location>
        <begin position="201"/>
        <end position="309"/>
    </location>
</feature>
<proteinExistence type="predicted"/>
<dbReference type="SMART" id="SM00020">
    <property type="entry name" value="Tryp_SPc"/>
    <property type="match status" value="1"/>
</dbReference>
<keyword evidence="1 2" id="KW-1015">Disulfide bond</keyword>
<accession>A0AAV2R4V0</accession>
<dbReference type="InterPro" id="IPR043504">
    <property type="entry name" value="Peptidase_S1_PA_chymotrypsin"/>
</dbReference>
<dbReference type="InterPro" id="IPR001190">
    <property type="entry name" value="SRCR"/>
</dbReference>
<feature type="domain" description="Peptidase S1" evidence="4">
    <location>
        <begin position="467"/>
        <end position="660"/>
    </location>
</feature>
<dbReference type="PANTHER" id="PTHR48071:SF18">
    <property type="entry name" value="DELETED IN MALIGNANT BRAIN TUMORS 1 PROTEIN-RELATED"/>
    <property type="match status" value="1"/>
</dbReference>
<feature type="domain" description="SRCR" evidence="5">
    <location>
        <begin position="315"/>
        <end position="432"/>
    </location>
</feature>
<evidence type="ECO:0000256" key="1">
    <source>
        <dbReference type="ARBA" id="ARBA00023157"/>
    </source>
</evidence>
<dbReference type="Gene3D" id="2.40.10.10">
    <property type="entry name" value="Trypsin-like serine proteases"/>
    <property type="match status" value="1"/>
</dbReference>
<dbReference type="Proteomes" id="UP001497623">
    <property type="component" value="Unassembled WGS sequence"/>
</dbReference>
<dbReference type="SUPFAM" id="SSF56487">
    <property type="entry name" value="SRCR-like"/>
    <property type="match status" value="3"/>
</dbReference>
<dbReference type="InterPro" id="IPR009003">
    <property type="entry name" value="Peptidase_S1_PA"/>
</dbReference>
<feature type="non-terminal residue" evidence="6">
    <location>
        <position position="660"/>
    </location>
</feature>
<dbReference type="Pfam" id="PF00089">
    <property type="entry name" value="Trypsin"/>
    <property type="match status" value="1"/>
</dbReference>
<dbReference type="FunFam" id="2.40.10.10:FF:000068">
    <property type="entry name" value="transmembrane protease serine 2"/>
    <property type="match status" value="1"/>
</dbReference>
<dbReference type="PROSITE" id="PS50287">
    <property type="entry name" value="SRCR_2"/>
    <property type="match status" value="3"/>
</dbReference>
<comment type="caution">
    <text evidence="6">The sequence shown here is derived from an EMBL/GenBank/DDBJ whole genome shotgun (WGS) entry which is preliminary data.</text>
</comment>
<dbReference type="GO" id="GO:0004252">
    <property type="term" value="F:serine-type endopeptidase activity"/>
    <property type="evidence" value="ECO:0007669"/>
    <property type="project" value="InterPro"/>
</dbReference>
<dbReference type="PROSITE" id="PS50240">
    <property type="entry name" value="TRYPSIN_DOM"/>
    <property type="match status" value="1"/>
</dbReference>
<evidence type="ECO:0000256" key="2">
    <source>
        <dbReference type="PROSITE-ProRule" id="PRU00196"/>
    </source>
</evidence>
<evidence type="ECO:0000256" key="3">
    <source>
        <dbReference type="SAM" id="SignalP"/>
    </source>
</evidence>
<feature type="disulfide bond" evidence="2">
    <location>
        <begin position="399"/>
        <end position="409"/>
    </location>
</feature>
<feature type="signal peptide" evidence="3">
    <location>
        <begin position="1"/>
        <end position="20"/>
    </location>
</feature>
<dbReference type="PROSITE" id="PS00134">
    <property type="entry name" value="TRYPSIN_HIS"/>
    <property type="match status" value="1"/>
</dbReference>
<keyword evidence="7" id="KW-1185">Reference proteome</keyword>
<dbReference type="PRINTS" id="PR00258">
    <property type="entry name" value="SPERACTRCPTR"/>
</dbReference>
<dbReference type="InterPro" id="IPR001254">
    <property type="entry name" value="Trypsin_dom"/>
</dbReference>
<keyword evidence="3" id="KW-0732">Signal</keyword>
<dbReference type="FunFam" id="3.10.250.10:FF:000009">
    <property type="entry name" value="WC1"/>
    <property type="match status" value="1"/>
</dbReference>
<dbReference type="GO" id="GO:0016020">
    <property type="term" value="C:membrane"/>
    <property type="evidence" value="ECO:0007669"/>
    <property type="project" value="InterPro"/>
</dbReference>
<sequence>MAMTVLFLVILMTIMHMAKLQNSQNMISGVRLVGGSESDGSVQVKVNGVWNFICDDDFGFLEADTICHDLGFMDAYYYSENDHYNSSTHEDTREGPQFVHLNCPSNISHSSDTALALSFCTFRTDNQHCERKEIAGIGCRDQSDEGSCLPGQYSCSSNAVICIPRENTCDGISNCPYESAYYRDNDNRTADEYMCGDVGVVRLGGEQQINSQTSRKHGGTVFIKHSGIWGTICDDNFGQEEAKVLCRNLGYQAGWAMAKEDAYFGRGSGKIWADNLLCTGSEGHIGDCPLISWEDTDCSHTEDAGLFCYDELESLRLVSTSGKVVAGGEETISTSTDTVTGRLELKMAGIWGPVCATSFDHKDAKVLCGMLGFSGQAQAHHNGEFGKGTGPLFDDWLDCFGNETDLRECSIRLGNCTMMDGRQRNHVAVTCSNRVNNVDILLRQRLPSDCGRTIDASNVFITSLAKVNNGVRKHRYASPWLVALVAQIPLNKDYRFFCGGVILSEDLVLTAAHCFRVQSPHNVKIRVGEYNRKFLDIGQQEFNIDKLWIHERFEDSSRNENDIALIKIQRIGPRGIRLGNSSPYWTSINLAGVPVVVVQYLHKWSTPHDVVHAEVEPLVGKINILPRHVCENFYSVNSTNFFTPDMICAGDLVNKVMTSS</sequence>
<dbReference type="SMART" id="SM00202">
    <property type="entry name" value="SR"/>
    <property type="match status" value="3"/>
</dbReference>
<gene>
    <name evidence="6" type="ORF">MNOR_LOCUS19560</name>
</gene>
<evidence type="ECO:0000259" key="5">
    <source>
        <dbReference type="PROSITE" id="PS50287"/>
    </source>
</evidence>
<dbReference type="PANTHER" id="PTHR48071">
    <property type="entry name" value="SRCR DOMAIN-CONTAINING PROTEIN"/>
    <property type="match status" value="1"/>
</dbReference>
<dbReference type="GO" id="GO:0006508">
    <property type="term" value="P:proteolysis"/>
    <property type="evidence" value="ECO:0007669"/>
    <property type="project" value="InterPro"/>
</dbReference>
<dbReference type="AlphaFoldDB" id="A0AAV2R4V0"/>
<feature type="chain" id="PRO_5043640531" evidence="3">
    <location>
        <begin position="21"/>
        <end position="660"/>
    </location>
</feature>
<evidence type="ECO:0000259" key="4">
    <source>
        <dbReference type="PROSITE" id="PS50240"/>
    </source>
</evidence>
<dbReference type="SUPFAM" id="SSF50494">
    <property type="entry name" value="Trypsin-like serine proteases"/>
    <property type="match status" value="1"/>
</dbReference>
<protein>
    <submittedName>
        <fullName evidence="6">Uncharacterized protein</fullName>
    </submittedName>
</protein>
<name>A0AAV2R4V0_MEGNR</name>
<reference evidence="6 7" key="1">
    <citation type="submission" date="2024-05" db="EMBL/GenBank/DDBJ databases">
        <authorList>
            <person name="Wallberg A."/>
        </authorList>
    </citation>
    <scope>NUCLEOTIDE SEQUENCE [LARGE SCALE GENOMIC DNA]</scope>
</reference>
<evidence type="ECO:0000313" key="6">
    <source>
        <dbReference type="EMBL" id="CAL4111130.1"/>
    </source>
</evidence>
<dbReference type="Gene3D" id="3.10.250.10">
    <property type="entry name" value="SRCR-like domain"/>
    <property type="match status" value="3"/>
</dbReference>
<feature type="domain" description="SRCR" evidence="5">
    <location>
        <begin position="30"/>
        <end position="140"/>
    </location>
</feature>
<feature type="disulfide bond" evidence="2">
    <location>
        <begin position="278"/>
        <end position="288"/>
    </location>
</feature>
<dbReference type="InterPro" id="IPR036055">
    <property type="entry name" value="LDL_receptor-like_sf"/>
</dbReference>
<comment type="caution">
    <text evidence="2">Lacks conserved residue(s) required for the propagation of feature annotation.</text>
</comment>
<dbReference type="SUPFAM" id="SSF57424">
    <property type="entry name" value="LDL receptor-like module"/>
    <property type="match status" value="1"/>
</dbReference>
<dbReference type="EMBL" id="CAXKWB010014594">
    <property type="protein sequence ID" value="CAL4111130.1"/>
    <property type="molecule type" value="Genomic_DNA"/>
</dbReference>
<dbReference type="InterPro" id="IPR018114">
    <property type="entry name" value="TRYPSIN_HIS"/>
</dbReference>
<evidence type="ECO:0000313" key="7">
    <source>
        <dbReference type="Proteomes" id="UP001497623"/>
    </source>
</evidence>
<dbReference type="Pfam" id="PF00530">
    <property type="entry name" value="SRCR"/>
    <property type="match status" value="3"/>
</dbReference>